<dbReference type="SUPFAM" id="SSF53067">
    <property type="entry name" value="Actin-like ATPase domain"/>
    <property type="match status" value="1"/>
</dbReference>
<dbReference type="OrthoDB" id="2690797at2"/>
<feature type="region of interest" description="Disordered" evidence="1">
    <location>
        <begin position="516"/>
        <end position="572"/>
    </location>
</feature>
<dbReference type="InterPro" id="IPR043129">
    <property type="entry name" value="ATPase_NBD"/>
</dbReference>
<feature type="compositionally biased region" description="Polar residues" evidence="1">
    <location>
        <begin position="492"/>
        <end position="501"/>
    </location>
</feature>
<sequence>MTQRRKGTYVYFNFTDVAIFGAVVKKGVLKRRAVVSLPAGTLQGGWLQPEASLDLIFDSLLTKLKVPRGSKAVLALDGSLVLARKLDIPETIATNQIRGYLFMEIGHSIVLPFEEPYFDYTVLEDGEKREIMLYAAPNEALKQYTQLFKQKHLRLVAAEPQPLSTYFGLEAHYPAADTDTLLIWNANATNHQLIIIEDRVPRLIRSVDTFSADAWDVDVIEDQLHYRYRSDDQTVELVLDEMLLEFSRVLDFYRFSLARESREIKTVVLAGDFPFRDELATRFRTNFDLQLDEVPDMMTIDSQSVPRIYLPIVGLATARPDRINLLPESDEAPKYPLVASLILLLFGGLIGGYLYWQTDQFANRVESVDDQIQIVRQLQSESDQSSKQEVVQLKQTVESLEEAPKPAVPTLERITRYLPERGYILQYAYGADDTVAMTAQFETLDELNDFYRELLTDKVFSGTTLASVTTKTMNEKTDVVTTTTVDPATGQEIPTTEITPNDDTKTEEPRYIGQFSMDVNPEEVVKGETNEADPAVPKEDKPSEPEIEGDGQTPDDPSGEVISTEVEEVPEN</sequence>
<accession>A0A0V8GJJ1</accession>
<protein>
    <submittedName>
        <fullName evidence="2">Fimbrial assembly protein</fullName>
    </submittedName>
</protein>
<feature type="region of interest" description="Disordered" evidence="1">
    <location>
        <begin position="489"/>
        <end position="508"/>
    </location>
</feature>
<name>A0A0V8GJJ1_9BACL</name>
<gene>
    <name evidence="2" type="ORF">AS033_03270</name>
</gene>
<evidence type="ECO:0000256" key="1">
    <source>
        <dbReference type="SAM" id="MobiDB-lite"/>
    </source>
</evidence>
<dbReference type="RefSeq" id="WP_058264753.1">
    <property type="nucleotide sequence ID" value="NZ_FMYN01000001.1"/>
</dbReference>
<evidence type="ECO:0000313" key="2">
    <source>
        <dbReference type="EMBL" id="KSU50416.1"/>
    </source>
</evidence>
<dbReference type="Proteomes" id="UP000053797">
    <property type="component" value="Unassembled WGS sequence"/>
</dbReference>
<comment type="caution">
    <text evidence="2">The sequence shown here is derived from an EMBL/GenBank/DDBJ whole genome shotgun (WGS) entry which is preliminary data.</text>
</comment>
<dbReference type="EMBL" id="LNQL01000001">
    <property type="protein sequence ID" value="KSU50416.1"/>
    <property type="molecule type" value="Genomic_DNA"/>
</dbReference>
<evidence type="ECO:0000313" key="3">
    <source>
        <dbReference type="Proteomes" id="UP000053797"/>
    </source>
</evidence>
<proteinExistence type="predicted"/>
<organism evidence="2 3">
    <name type="scientific">Exiguobacterium indicum</name>
    <dbReference type="NCBI Taxonomy" id="296995"/>
    <lineage>
        <taxon>Bacteria</taxon>
        <taxon>Bacillati</taxon>
        <taxon>Bacillota</taxon>
        <taxon>Bacilli</taxon>
        <taxon>Bacillales</taxon>
        <taxon>Bacillales Family XII. Incertae Sedis</taxon>
        <taxon>Exiguobacterium</taxon>
    </lineage>
</organism>
<reference evidence="2 3" key="1">
    <citation type="journal article" date="2015" name="Int. J. Syst. Evol. Microbiol.">
        <title>Exiguobacterium enclense sp. nov., isolated from sediment.</title>
        <authorList>
            <person name="Dastager S.G."/>
            <person name="Mawlankar R."/>
            <person name="Sonalkar V.V."/>
            <person name="Thorat M.N."/>
            <person name="Mual P."/>
            <person name="Verma A."/>
            <person name="Krishnamurthi S."/>
            <person name="Tang S.K."/>
            <person name="Li W.J."/>
        </authorList>
    </citation>
    <scope>NUCLEOTIDE SEQUENCE [LARGE SCALE GENOMIC DNA]</scope>
    <source>
        <strain evidence="2 3">NIO-1109</strain>
    </source>
</reference>
<dbReference type="AlphaFoldDB" id="A0A0V8GJJ1"/>